<dbReference type="Proteomes" id="UP000282656">
    <property type="component" value="Unassembled WGS sequence"/>
</dbReference>
<reference evidence="3" key="1">
    <citation type="submission" date="2018-09" db="EMBL/GenBank/DDBJ databases">
        <authorList>
            <person name="Livingstone P.G."/>
            <person name="Whitworth D.E."/>
        </authorList>
    </citation>
    <scope>NUCLEOTIDE SEQUENCE [LARGE SCALE GENOMIC DNA]</scope>
    <source>
        <strain evidence="3">AB047A</strain>
    </source>
</reference>
<accession>A0A3A8PXH5</accession>
<evidence type="ECO:0008006" key="4">
    <source>
        <dbReference type="Google" id="ProtNLM"/>
    </source>
</evidence>
<proteinExistence type="predicted"/>
<gene>
    <name evidence="2" type="ORF">D7X96_33190</name>
</gene>
<dbReference type="SUPFAM" id="SSF50965">
    <property type="entry name" value="Galactose oxidase, central domain"/>
    <property type="match status" value="1"/>
</dbReference>
<comment type="caution">
    <text evidence="2">The sequence shown here is derived from an EMBL/GenBank/DDBJ whole genome shotgun (WGS) entry which is preliminary data.</text>
</comment>
<dbReference type="InterPro" id="IPR011043">
    <property type="entry name" value="Gal_Oxase/kelch_b-propeller"/>
</dbReference>
<dbReference type="Gene3D" id="2.130.10.80">
    <property type="entry name" value="Galactose oxidase/kelch, beta-propeller"/>
    <property type="match status" value="1"/>
</dbReference>
<feature type="region of interest" description="Disordered" evidence="1">
    <location>
        <begin position="1"/>
        <end position="24"/>
    </location>
</feature>
<protein>
    <recommendedName>
        <fullName evidence="4">Kelch-like protein</fullName>
    </recommendedName>
</protein>
<keyword evidence="3" id="KW-1185">Reference proteome</keyword>
<evidence type="ECO:0000313" key="2">
    <source>
        <dbReference type="EMBL" id="RKH60648.1"/>
    </source>
</evidence>
<organism evidence="2 3">
    <name type="scientific">Corallococcus interemptor</name>
    <dbReference type="NCBI Taxonomy" id="2316720"/>
    <lineage>
        <taxon>Bacteria</taxon>
        <taxon>Pseudomonadati</taxon>
        <taxon>Myxococcota</taxon>
        <taxon>Myxococcia</taxon>
        <taxon>Myxococcales</taxon>
        <taxon>Cystobacterineae</taxon>
        <taxon>Myxococcaceae</taxon>
        <taxon>Corallococcus</taxon>
    </lineage>
</organism>
<dbReference type="EMBL" id="RAWM01000143">
    <property type="protein sequence ID" value="RKH60648.1"/>
    <property type="molecule type" value="Genomic_DNA"/>
</dbReference>
<evidence type="ECO:0000256" key="1">
    <source>
        <dbReference type="SAM" id="MobiDB-lite"/>
    </source>
</evidence>
<evidence type="ECO:0000313" key="3">
    <source>
        <dbReference type="Proteomes" id="UP000282656"/>
    </source>
</evidence>
<dbReference type="InterPro" id="IPR037293">
    <property type="entry name" value="Gal_Oxidase_central_sf"/>
</dbReference>
<dbReference type="InterPro" id="IPR015915">
    <property type="entry name" value="Kelch-typ_b-propeller"/>
</dbReference>
<sequence length="554" mass="57235">MRVASESFMEEGTGHTSWGGRITAQSPPRRLLPAVWTPPGRGGGLVALRPMAPRFVRSTLLAAALMALTPACGENEVRPSLDLLSDSCAGTQPLAGVTHLRFRVTGPGLDTPRERVSTVAWTEADVPAVPSGTARVLEVRAYVGAPDQGGQLVSLGRSVPFDVTEGQAPKVRMFLRRLGEFVPVNLASAPRTCSLPVATRAAHTATTLPDGRVFITGGYEPRADGTRPVTGTTEVFNPADGTFSPGPDVGARAFHTASLLPDGRVFLAGGAASFAPVTLQPSSLLLDPNTGARNDLPLKAARYQHAAAVNTEGQVLLVSGRAADGSTVDTVEGYDSAKGRLVAYPAPFSFVDAALTVERGGRIFQVVGGASGLGAVRDVAAFTFADGEILTLAAGAYLRGPRVGAAVALLGRPDEDPLPLVMGGFDGLDPAKGARPVGASEFLNGVVQVEDGPALMPRGNLCAVTLPDGRVMALGGRGTGIGTTYAQPWVELITPHAGAQPTVLGLTLMPQPRVWHTCSALPDGSVLVVGGVDDSTGEIRANSEALVVMPPPRD</sequence>
<name>A0A3A8PXH5_9BACT</name>
<dbReference type="Gene3D" id="2.120.10.80">
    <property type="entry name" value="Kelch-type beta propeller"/>
    <property type="match status" value="2"/>
</dbReference>
<dbReference type="AlphaFoldDB" id="A0A3A8PXH5"/>